<sequence length="47" mass="5307">MDNEPHSPQQTPKLSSSGKLHEQRSPEARPQGCLRYIPDLYCTSYCG</sequence>
<feature type="region of interest" description="Disordered" evidence="1">
    <location>
        <begin position="1"/>
        <end position="30"/>
    </location>
</feature>
<protein>
    <submittedName>
        <fullName evidence="2">Uncharacterized protein</fullName>
    </submittedName>
</protein>
<proteinExistence type="predicted"/>
<evidence type="ECO:0000313" key="2">
    <source>
        <dbReference type="EMBL" id="JAD69065.1"/>
    </source>
</evidence>
<feature type="compositionally biased region" description="Polar residues" evidence="1">
    <location>
        <begin position="1"/>
        <end position="18"/>
    </location>
</feature>
<accession>A0A0A9C6N1</accession>
<reference evidence="2" key="2">
    <citation type="journal article" date="2015" name="Data Brief">
        <title>Shoot transcriptome of the giant reed, Arundo donax.</title>
        <authorList>
            <person name="Barrero R.A."/>
            <person name="Guerrero F.D."/>
            <person name="Moolhuijzen P."/>
            <person name="Goolsby J.A."/>
            <person name="Tidwell J."/>
            <person name="Bellgard S.E."/>
            <person name="Bellgard M.I."/>
        </authorList>
    </citation>
    <scope>NUCLEOTIDE SEQUENCE</scope>
    <source>
        <tissue evidence="2">Shoot tissue taken approximately 20 cm above the soil surface</tissue>
    </source>
</reference>
<reference evidence="2" key="1">
    <citation type="submission" date="2014-09" db="EMBL/GenBank/DDBJ databases">
        <authorList>
            <person name="Magalhaes I.L.F."/>
            <person name="Oliveira U."/>
            <person name="Santos F.R."/>
            <person name="Vidigal T.H.D.A."/>
            <person name="Brescovit A.D."/>
            <person name="Santos A.J."/>
        </authorList>
    </citation>
    <scope>NUCLEOTIDE SEQUENCE</scope>
    <source>
        <tissue evidence="2">Shoot tissue taken approximately 20 cm above the soil surface</tissue>
    </source>
</reference>
<dbReference type="EMBL" id="GBRH01228830">
    <property type="protein sequence ID" value="JAD69065.1"/>
    <property type="molecule type" value="Transcribed_RNA"/>
</dbReference>
<organism evidence="2">
    <name type="scientific">Arundo donax</name>
    <name type="common">Giant reed</name>
    <name type="synonym">Donax arundinaceus</name>
    <dbReference type="NCBI Taxonomy" id="35708"/>
    <lineage>
        <taxon>Eukaryota</taxon>
        <taxon>Viridiplantae</taxon>
        <taxon>Streptophyta</taxon>
        <taxon>Embryophyta</taxon>
        <taxon>Tracheophyta</taxon>
        <taxon>Spermatophyta</taxon>
        <taxon>Magnoliopsida</taxon>
        <taxon>Liliopsida</taxon>
        <taxon>Poales</taxon>
        <taxon>Poaceae</taxon>
        <taxon>PACMAD clade</taxon>
        <taxon>Arundinoideae</taxon>
        <taxon>Arundineae</taxon>
        <taxon>Arundo</taxon>
    </lineage>
</organism>
<evidence type="ECO:0000256" key="1">
    <source>
        <dbReference type="SAM" id="MobiDB-lite"/>
    </source>
</evidence>
<name>A0A0A9C6N1_ARUDO</name>
<dbReference type="AlphaFoldDB" id="A0A0A9C6N1"/>